<feature type="domain" description="Transcription elongation factor GreA/GreB C-terminal" evidence="1">
    <location>
        <begin position="72"/>
        <end position="141"/>
    </location>
</feature>
<gene>
    <name evidence="2" type="ORF">SCFA_1640002</name>
</gene>
<name>A0A485LX31_9ZZZZ</name>
<evidence type="ECO:0000313" key="2">
    <source>
        <dbReference type="EMBL" id="VFU12272.1"/>
    </source>
</evidence>
<keyword evidence="2" id="KW-0648">Protein biosynthesis</keyword>
<dbReference type="EMBL" id="CAADRN010000073">
    <property type="protein sequence ID" value="VFU12272.1"/>
    <property type="molecule type" value="Genomic_DNA"/>
</dbReference>
<evidence type="ECO:0000259" key="1">
    <source>
        <dbReference type="Pfam" id="PF01272"/>
    </source>
</evidence>
<dbReference type="Pfam" id="PF01272">
    <property type="entry name" value="GreA_GreB"/>
    <property type="match status" value="1"/>
</dbReference>
<reference evidence="2" key="1">
    <citation type="submission" date="2019-03" db="EMBL/GenBank/DDBJ databases">
        <authorList>
            <person name="Hao L."/>
        </authorList>
    </citation>
    <scope>NUCLEOTIDE SEQUENCE</scope>
</reference>
<dbReference type="InterPro" id="IPR001437">
    <property type="entry name" value="Tscrpt_elong_fac_GreA/B_C"/>
</dbReference>
<keyword evidence="2" id="KW-0251">Elongation factor</keyword>
<protein>
    <submittedName>
        <fullName evidence="2">Transcription elongation factor GreA</fullName>
    </submittedName>
</protein>
<accession>A0A485LX31</accession>
<dbReference type="InterPro" id="IPR036953">
    <property type="entry name" value="GreA/GreB_C_sf"/>
</dbReference>
<dbReference type="GO" id="GO:0003746">
    <property type="term" value="F:translation elongation factor activity"/>
    <property type="evidence" value="ECO:0007669"/>
    <property type="project" value="UniProtKB-KW"/>
</dbReference>
<dbReference type="GO" id="GO:0032784">
    <property type="term" value="P:regulation of DNA-templated transcription elongation"/>
    <property type="evidence" value="ECO:0007669"/>
    <property type="project" value="InterPro"/>
</dbReference>
<dbReference type="Gene3D" id="3.10.50.30">
    <property type="entry name" value="Transcription elongation factor, GreA/GreB, C-terminal domain"/>
    <property type="match status" value="1"/>
</dbReference>
<dbReference type="AlphaFoldDB" id="A0A485LX31"/>
<proteinExistence type="predicted"/>
<organism evidence="2">
    <name type="scientific">anaerobic digester metagenome</name>
    <dbReference type="NCBI Taxonomy" id="1263854"/>
    <lineage>
        <taxon>unclassified sequences</taxon>
        <taxon>metagenomes</taxon>
        <taxon>ecological metagenomes</taxon>
    </lineage>
</organism>
<dbReference type="SUPFAM" id="SSF54534">
    <property type="entry name" value="FKBP-like"/>
    <property type="match status" value="1"/>
</dbReference>
<dbReference type="GO" id="GO:0003677">
    <property type="term" value="F:DNA binding"/>
    <property type="evidence" value="ECO:0007669"/>
    <property type="project" value="InterPro"/>
</dbReference>
<sequence length="144" mass="16435">MKKLSISIHAFESILESLVKLEEERDLILEYYVDPNDRARISQLIEKYIETIDLFLGIVEREDTWDKKLPLVTLDCEVEVEDILTQVRQKLRLVNATDEIKHGDVSIFSAPGNALLLKKTGSIVELELPAGKKKYRITGINAII</sequence>